<gene>
    <name evidence="1" type="ORF">H9808_06875</name>
</gene>
<accession>A0A9D2JYR9</accession>
<evidence type="ECO:0008006" key="3">
    <source>
        <dbReference type="Google" id="ProtNLM"/>
    </source>
</evidence>
<sequence length="412" mass="48116">MSLFKKIFKSKKEKQSKSNKDLIGGLSIKLSTDENGVSVTSSPIGTVTGSKHSDFYVYEWFIKDTGEVFYVGKGRGNRYKEYHARAYIAEEIKKLFDTGSRFVATDLTEIEAIELENETMLRILNETNHRLTNRITPLLAKRGNGYDRSPNTPTFEFEKAPVLYATEIDEHYFGKSYRKFDKVTKENLKAVMFIERSIRNEIETIYGGELGRYIDETKQLLNKLGSRVLKTQFAKSITAWIYIGDDDVKNYEIDQGKAIERLGREVPTFHLIDVWKFLKDRYGDLENPEVKKIEINPYHNRVPINEIKNFDNWEKGFDEGMPYWEDGDAERKKGNIEKAISLFDKARYYGYEAPALYNSYAMAYRKLKDYDNEIAILDEAIKRFSEGNNEIVIQKWKDRRDRSIELKIKNKL</sequence>
<protein>
    <recommendedName>
        <fullName evidence="3">GIY-YIG domain-containing protein</fullName>
    </recommendedName>
</protein>
<evidence type="ECO:0000313" key="1">
    <source>
        <dbReference type="EMBL" id="HIZ71468.1"/>
    </source>
</evidence>
<reference evidence="1" key="2">
    <citation type="submission" date="2021-04" db="EMBL/GenBank/DDBJ databases">
        <authorList>
            <person name="Gilroy R."/>
        </authorList>
    </citation>
    <scope>NUCLEOTIDE SEQUENCE</scope>
    <source>
        <strain evidence="1">CHK169-4300</strain>
    </source>
</reference>
<organism evidence="1 2">
    <name type="scientific">Candidatus Atopostipes pullistercoris</name>
    <dbReference type="NCBI Taxonomy" id="2838467"/>
    <lineage>
        <taxon>Bacteria</taxon>
        <taxon>Bacillati</taxon>
        <taxon>Bacillota</taxon>
        <taxon>Bacilli</taxon>
        <taxon>Lactobacillales</taxon>
        <taxon>Carnobacteriaceae</taxon>
        <taxon>Atopostipes</taxon>
    </lineage>
</organism>
<proteinExistence type="predicted"/>
<name>A0A9D2JYR9_9LACT</name>
<dbReference type="SUPFAM" id="SSF48452">
    <property type="entry name" value="TPR-like"/>
    <property type="match status" value="1"/>
</dbReference>
<dbReference type="EMBL" id="DXAZ01000111">
    <property type="protein sequence ID" value="HIZ71468.1"/>
    <property type="molecule type" value="Genomic_DNA"/>
</dbReference>
<dbReference type="Proteomes" id="UP000824106">
    <property type="component" value="Unassembled WGS sequence"/>
</dbReference>
<evidence type="ECO:0000313" key="2">
    <source>
        <dbReference type="Proteomes" id="UP000824106"/>
    </source>
</evidence>
<dbReference type="Gene3D" id="1.25.40.10">
    <property type="entry name" value="Tetratricopeptide repeat domain"/>
    <property type="match status" value="1"/>
</dbReference>
<reference evidence="1" key="1">
    <citation type="journal article" date="2021" name="PeerJ">
        <title>Extensive microbial diversity within the chicken gut microbiome revealed by metagenomics and culture.</title>
        <authorList>
            <person name="Gilroy R."/>
            <person name="Ravi A."/>
            <person name="Getino M."/>
            <person name="Pursley I."/>
            <person name="Horton D.L."/>
            <person name="Alikhan N.F."/>
            <person name="Baker D."/>
            <person name="Gharbi K."/>
            <person name="Hall N."/>
            <person name="Watson M."/>
            <person name="Adriaenssens E.M."/>
            <person name="Foster-Nyarko E."/>
            <person name="Jarju S."/>
            <person name="Secka A."/>
            <person name="Antonio M."/>
            <person name="Oren A."/>
            <person name="Chaudhuri R.R."/>
            <person name="La Ragione R."/>
            <person name="Hildebrand F."/>
            <person name="Pallen M.J."/>
        </authorList>
    </citation>
    <scope>NUCLEOTIDE SEQUENCE</scope>
    <source>
        <strain evidence="1">CHK169-4300</strain>
    </source>
</reference>
<dbReference type="InterPro" id="IPR011990">
    <property type="entry name" value="TPR-like_helical_dom_sf"/>
</dbReference>
<dbReference type="AlphaFoldDB" id="A0A9D2JYR9"/>
<comment type="caution">
    <text evidence="1">The sequence shown here is derived from an EMBL/GenBank/DDBJ whole genome shotgun (WGS) entry which is preliminary data.</text>
</comment>